<dbReference type="OrthoDB" id="9811006at2"/>
<dbReference type="RefSeq" id="WP_109093680.1">
    <property type="nucleotide sequence ID" value="NZ_CAMELQ010000033.1"/>
</dbReference>
<dbReference type="InterPro" id="IPR036761">
    <property type="entry name" value="TTHA0802/YceI-like_sf"/>
</dbReference>
<sequence>MVDTAALTGNWTIDPAHTTIGFSARHAMVTKVRGTFDEFEGSAYTDAETPGNSHVEVSIKTASINTNNEARDQHVRTGDFLDVDTYPTMSFKSTKVEQLDEETARITGDLTIKETTKEISIDFELGGVAQDPFGNTRMGWEGSTTINRQDYGVTFNAALETGGVLVSDKVTLEIEISAIKA</sequence>
<evidence type="ECO:0000313" key="3">
    <source>
        <dbReference type="EMBL" id="PWF26607.1"/>
    </source>
</evidence>
<name>A0A2V1KAD0_9ACTO</name>
<dbReference type="Pfam" id="PF04264">
    <property type="entry name" value="YceI"/>
    <property type="match status" value="1"/>
</dbReference>
<feature type="domain" description="Lipid/polyisoprenoid-binding YceI-like" evidence="2">
    <location>
        <begin position="10"/>
        <end position="179"/>
    </location>
</feature>
<proteinExistence type="inferred from homology"/>
<evidence type="ECO:0000256" key="1">
    <source>
        <dbReference type="ARBA" id="ARBA00008812"/>
    </source>
</evidence>
<comment type="caution">
    <text evidence="3">The sequence shown here is derived from an EMBL/GenBank/DDBJ whole genome shotgun (WGS) entry which is preliminary data.</text>
</comment>
<keyword evidence="4" id="KW-1185">Reference proteome</keyword>
<dbReference type="InterPro" id="IPR007372">
    <property type="entry name" value="Lipid/polyisoprenoid-bd_YceI"/>
</dbReference>
<dbReference type="Gene3D" id="2.40.128.110">
    <property type="entry name" value="Lipid/polyisoprenoid-binding, YceI-like"/>
    <property type="match status" value="1"/>
</dbReference>
<dbReference type="EMBL" id="QETB01000003">
    <property type="protein sequence ID" value="PWF26607.1"/>
    <property type="molecule type" value="Genomic_DNA"/>
</dbReference>
<dbReference type="PANTHER" id="PTHR34406">
    <property type="entry name" value="PROTEIN YCEI"/>
    <property type="match status" value="1"/>
</dbReference>
<evidence type="ECO:0000313" key="4">
    <source>
        <dbReference type="Proteomes" id="UP000245283"/>
    </source>
</evidence>
<organism evidence="3 4">
    <name type="scientific">Ancrocorticia populi</name>
    <dbReference type="NCBI Taxonomy" id="2175228"/>
    <lineage>
        <taxon>Bacteria</taxon>
        <taxon>Bacillati</taxon>
        <taxon>Actinomycetota</taxon>
        <taxon>Actinomycetes</taxon>
        <taxon>Actinomycetales</taxon>
        <taxon>Actinomycetaceae</taxon>
        <taxon>Ancrocorticia</taxon>
    </lineage>
</organism>
<comment type="similarity">
    <text evidence="1">Belongs to the UPF0312 family.</text>
</comment>
<dbReference type="SUPFAM" id="SSF101874">
    <property type="entry name" value="YceI-like"/>
    <property type="match status" value="1"/>
</dbReference>
<dbReference type="PANTHER" id="PTHR34406:SF1">
    <property type="entry name" value="PROTEIN YCEI"/>
    <property type="match status" value="1"/>
</dbReference>
<dbReference type="SMART" id="SM00867">
    <property type="entry name" value="YceI"/>
    <property type="match status" value="1"/>
</dbReference>
<dbReference type="Proteomes" id="UP000245283">
    <property type="component" value="Unassembled WGS sequence"/>
</dbReference>
<evidence type="ECO:0000259" key="2">
    <source>
        <dbReference type="SMART" id="SM00867"/>
    </source>
</evidence>
<protein>
    <submittedName>
        <fullName evidence="3">Polyisoprenoid-binding protein</fullName>
    </submittedName>
</protein>
<dbReference type="AlphaFoldDB" id="A0A2V1KAD0"/>
<accession>A0A2V1KAD0</accession>
<reference evidence="4" key="1">
    <citation type="submission" date="2018-05" db="EMBL/GenBank/DDBJ databases">
        <authorList>
            <person name="Li Y."/>
        </authorList>
    </citation>
    <scope>NUCLEOTIDE SEQUENCE [LARGE SCALE GENOMIC DNA]</scope>
    <source>
        <strain evidence="4">sk1b4</strain>
    </source>
</reference>
<gene>
    <name evidence="3" type="ORF">DD236_07130</name>
</gene>